<reference evidence="2 3" key="1">
    <citation type="journal article" date="2018" name="Nat. Ecol. Evol.">
        <title>Pezizomycetes genomes reveal the molecular basis of ectomycorrhizal truffle lifestyle.</title>
        <authorList>
            <person name="Murat C."/>
            <person name="Payen T."/>
            <person name="Noel B."/>
            <person name="Kuo A."/>
            <person name="Morin E."/>
            <person name="Chen J."/>
            <person name="Kohler A."/>
            <person name="Krizsan K."/>
            <person name="Balestrini R."/>
            <person name="Da Silva C."/>
            <person name="Montanini B."/>
            <person name="Hainaut M."/>
            <person name="Levati E."/>
            <person name="Barry K.W."/>
            <person name="Belfiori B."/>
            <person name="Cichocki N."/>
            <person name="Clum A."/>
            <person name="Dockter R.B."/>
            <person name="Fauchery L."/>
            <person name="Guy J."/>
            <person name="Iotti M."/>
            <person name="Le Tacon F."/>
            <person name="Lindquist E.A."/>
            <person name="Lipzen A."/>
            <person name="Malagnac F."/>
            <person name="Mello A."/>
            <person name="Molinier V."/>
            <person name="Miyauchi S."/>
            <person name="Poulain J."/>
            <person name="Riccioni C."/>
            <person name="Rubini A."/>
            <person name="Sitrit Y."/>
            <person name="Splivallo R."/>
            <person name="Traeger S."/>
            <person name="Wang M."/>
            <person name="Zifcakova L."/>
            <person name="Wipf D."/>
            <person name="Zambonelli A."/>
            <person name="Paolocci F."/>
            <person name="Nowrousian M."/>
            <person name="Ottonello S."/>
            <person name="Baldrian P."/>
            <person name="Spatafora J.W."/>
            <person name="Henrissat B."/>
            <person name="Nagy L.G."/>
            <person name="Aury J.M."/>
            <person name="Wincker P."/>
            <person name="Grigoriev I.V."/>
            <person name="Bonfante P."/>
            <person name="Martin F.M."/>
        </authorList>
    </citation>
    <scope>NUCLEOTIDE SEQUENCE [LARGE SCALE GENOMIC DNA]</scope>
    <source>
        <strain evidence="2 3">ATCC MYA-4762</strain>
    </source>
</reference>
<evidence type="ECO:0000313" key="2">
    <source>
        <dbReference type="EMBL" id="RPB19817.1"/>
    </source>
</evidence>
<feature type="compositionally biased region" description="Basic and acidic residues" evidence="1">
    <location>
        <begin position="56"/>
        <end position="69"/>
    </location>
</feature>
<dbReference type="AlphaFoldDB" id="A0A3N4LA84"/>
<feature type="compositionally biased region" description="Polar residues" evidence="1">
    <location>
        <begin position="117"/>
        <end position="141"/>
    </location>
</feature>
<protein>
    <submittedName>
        <fullName evidence="2">Uncharacterized protein</fullName>
    </submittedName>
</protein>
<gene>
    <name evidence="2" type="ORF">L211DRAFT_870976</name>
</gene>
<feature type="compositionally biased region" description="Polar residues" evidence="1">
    <location>
        <begin position="272"/>
        <end position="286"/>
    </location>
</feature>
<feature type="region of interest" description="Disordered" evidence="1">
    <location>
        <begin position="37"/>
        <end position="148"/>
    </location>
</feature>
<accession>A0A3N4LA84</accession>
<sequence>MPRSWKDTHPRRFSVSENIEERNADRQCGKSRLLKLQAEKQEISSNERPMSLRGGSRKDDTFFEDRDHPTTQYVETLVDKDGMPLHIPPPISQLTSQQPAPAAGSGAPPTSVPSPPLQNVQSRGAQETRGSNFGSIFNNPTGAGRVPLREHIPPLDIAGPEAMLNPIQPRPNEIDNVGDEFEMAENPGGAHLPNSKALEPTGRDVDDPSVNDQDDEITETPPLEPEENRPLTPPAPTGSKSDGDGASNIQDQGQGDILGNTAWGNGGDTGGNPASGTNPGGNNIQRPTWWDRHKARREARRQFRANATPENNRSTPLSRCCFCTPLCWCAGLVCGPIQWLAHNWCSPVWWRVKCSRCACCS</sequence>
<dbReference type="OrthoDB" id="5394433at2759"/>
<name>A0A3N4LA84_9PEZI</name>
<evidence type="ECO:0000256" key="1">
    <source>
        <dbReference type="SAM" id="MobiDB-lite"/>
    </source>
</evidence>
<proteinExistence type="predicted"/>
<dbReference type="InParanoid" id="A0A3N4LA84"/>
<feature type="compositionally biased region" description="Low complexity" evidence="1">
    <location>
        <begin position="96"/>
        <end position="109"/>
    </location>
</feature>
<keyword evidence="3" id="KW-1185">Reference proteome</keyword>
<feature type="region of interest" description="Disordered" evidence="1">
    <location>
        <begin position="180"/>
        <end position="289"/>
    </location>
</feature>
<evidence type="ECO:0000313" key="3">
    <source>
        <dbReference type="Proteomes" id="UP000267821"/>
    </source>
</evidence>
<feature type="compositionally biased region" description="Acidic residues" evidence="1">
    <location>
        <begin position="207"/>
        <end position="218"/>
    </location>
</feature>
<dbReference type="EMBL" id="ML121582">
    <property type="protein sequence ID" value="RPB19817.1"/>
    <property type="molecule type" value="Genomic_DNA"/>
</dbReference>
<dbReference type="Proteomes" id="UP000267821">
    <property type="component" value="Unassembled WGS sequence"/>
</dbReference>
<organism evidence="2 3">
    <name type="scientific">Terfezia boudieri ATCC MYA-4762</name>
    <dbReference type="NCBI Taxonomy" id="1051890"/>
    <lineage>
        <taxon>Eukaryota</taxon>
        <taxon>Fungi</taxon>
        <taxon>Dikarya</taxon>
        <taxon>Ascomycota</taxon>
        <taxon>Pezizomycotina</taxon>
        <taxon>Pezizomycetes</taxon>
        <taxon>Pezizales</taxon>
        <taxon>Pezizaceae</taxon>
        <taxon>Terfezia</taxon>
    </lineage>
</organism>